<keyword evidence="5" id="KW-1185">Reference proteome</keyword>
<dbReference type="Pfam" id="PF01016">
    <property type="entry name" value="Ribosomal_L27"/>
    <property type="match status" value="1"/>
</dbReference>
<dbReference type="PANTHER" id="PTHR15893">
    <property type="entry name" value="RIBOSOMAL PROTEIN L27"/>
    <property type="match status" value="1"/>
</dbReference>
<gene>
    <name evidence="4" type="ORF">RUM44_009130</name>
</gene>
<evidence type="ECO:0008006" key="6">
    <source>
        <dbReference type="Google" id="ProtNLM"/>
    </source>
</evidence>
<dbReference type="Gene3D" id="2.40.50.100">
    <property type="match status" value="1"/>
</dbReference>
<dbReference type="EMBL" id="JAWJWF010000045">
    <property type="protein sequence ID" value="KAK6626654.1"/>
    <property type="molecule type" value="Genomic_DNA"/>
</dbReference>
<name>A0ABR1ART9_POLSC</name>
<dbReference type="InterPro" id="IPR001684">
    <property type="entry name" value="Ribosomal_bL27"/>
</dbReference>
<reference evidence="4 5" key="1">
    <citation type="submission" date="2023-09" db="EMBL/GenBank/DDBJ databases">
        <title>Genomes of two closely related lineages of the louse Polyplax serrata with different host specificities.</title>
        <authorList>
            <person name="Martinu J."/>
            <person name="Tarabai H."/>
            <person name="Stefka J."/>
            <person name="Hypsa V."/>
        </authorList>
    </citation>
    <scope>NUCLEOTIDE SEQUENCE [LARGE SCALE GENOMIC DNA]</scope>
    <source>
        <strain evidence="4">98ZLc_SE</strain>
    </source>
</reference>
<protein>
    <recommendedName>
        <fullName evidence="6">Ribosomal protein L27</fullName>
    </recommendedName>
</protein>
<evidence type="ECO:0000313" key="4">
    <source>
        <dbReference type="EMBL" id="KAK6626654.1"/>
    </source>
</evidence>
<evidence type="ECO:0000256" key="1">
    <source>
        <dbReference type="ARBA" id="ARBA00010797"/>
    </source>
</evidence>
<sequence length="145" mass="16364">MAAYLQRINLFSQKFANGIQNFSTGTVRYAKASKGGTTKPRKVNRNKRKDFGVRIQDGSIVNPGTILVRQRHLHACPGLNVGIGFIADLYAKVAGKVVVTYEKTNLKTDNYLVFTKYPDSLPLYKIYYNVIPAPQHQRFKLVETI</sequence>
<keyword evidence="2" id="KW-0689">Ribosomal protein</keyword>
<evidence type="ECO:0000313" key="5">
    <source>
        <dbReference type="Proteomes" id="UP001359485"/>
    </source>
</evidence>
<organism evidence="4 5">
    <name type="scientific">Polyplax serrata</name>
    <name type="common">Common mouse louse</name>
    <dbReference type="NCBI Taxonomy" id="468196"/>
    <lineage>
        <taxon>Eukaryota</taxon>
        <taxon>Metazoa</taxon>
        <taxon>Ecdysozoa</taxon>
        <taxon>Arthropoda</taxon>
        <taxon>Hexapoda</taxon>
        <taxon>Insecta</taxon>
        <taxon>Pterygota</taxon>
        <taxon>Neoptera</taxon>
        <taxon>Paraneoptera</taxon>
        <taxon>Psocodea</taxon>
        <taxon>Troctomorpha</taxon>
        <taxon>Phthiraptera</taxon>
        <taxon>Anoplura</taxon>
        <taxon>Polyplacidae</taxon>
        <taxon>Polyplax</taxon>
    </lineage>
</organism>
<dbReference type="PRINTS" id="PR00063">
    <property type="entry name" value="RIBOSOMALL27"/>
</dbReference>
<evidence type="ECO:0000256" key="3">
    <source>
        <dbReference type="ARBA" id="ARBA00023274"/>
    </source>
</evidence>
<dbReference type="Proteomes" id="UP001359485">
    <property type="component" value="Unassembled WGS sequence"/>
</dbReference>
<dbReference type="PANTHER" id="PTHR15893:SF0">
    <property type="entry name" value="LARGE RIBOSOMAL SUBUNIT PROTEIN BL27M"/>
    <property type="match status" value="1"/>
</dbReference>
<comment type="similarity">
    <text evidence="1">Belongs to the bacterial ribosomal protein bL27 family.</text>
</comment>
<proteinExistence type="inferred from homology"/>
<dbReference type="SUPFAM" id="SSF110324">
    <property type="entry name" value="Ribosomal L27 protein-like"/>
    <property type="match status" value="1"/>
</dbReference>
<evidence type="ECO:0000256" key="2">
    <source>
        <dbReference type="ARBA" id="ARBA00022980"/>
    </source>
</evidence>
<accession>A0ABR1ART9</accession>
<keyword evidence="3" id="KW-0687">Ribonucleoprotein</keyword>
<comment type="caution">
    <text evidence="4">The sequence shown here is derived from an EMBL/GenBank/DDBJ whole genome shotgun (WGS) entry which is preliminary data.</text>
</comment>